<proteinExistence type="predicted"/>
<dbReference type="Gene3D" id="3.40.50.720">
    <property type="entry name" value="NAD(P)-binding Rossmann-like Domain"/>
    <property type="match status" value="1"/>
</dbReference>
<organism evidence="2 3">
    <name type="scientific">Actinomadura madurae</name>
    <dbReference type="NCBI Taxonomy" id="1993"/>
    <lineage>
        <taxon>Bacteria</taxon>
        <taxon>Bacillati</taxon>
        <taxon>Actinomycetota</taxon>
        <taxon>Actinomycetes</taxon>
        <taxon>Streptosporangiales</taxon>
        <taxon>Thermomonosporaceae</taxon>
        <taxon>Actinomadura</taxon>
    </lineage>
</organism>
<dbReference type="FunFam" id="3.40.50.720:FF:000084">
    <property type="entry name" value="Short-chain dehydrogenase reductase"/>
    <property type="match status" value="1"/>
</dbReference>
<dbReference type="SUPFAM" id="SSF51735">
    <property type="entry name" value="NAD(P)-binding Rossmann-fold domains"/>
    <property type="match status" value="1"/>
</dbReference>
<dbReference type="AlphaFoldDB" id="A0A1I5M5R2"/>
<dbReference type="RefSeq" id="WP_075022839.1">
    <property type="nucleotide sequence ID" value="NZ_FOVH01000011.1"/>
</dbReference>
<dbReference type="STRING" id="1993.SAMN04489713_111170"/>
<protein>
    <submittedName>
        <fullName evidence="2">Meso-butanediol dehydrogenase / (S,S)-butanediol dehydrogenase / diacetyl reductase</fullName>
    </submittedName>
</protein>
<dbReference type="eggNOG" id="COG1028">
    <property type="taxonomic scope" value="Bacteria"/>
</dbReference>
<dbReference type="OrthoDB" id="9803333at2"/>
<dbReference type="InParanoid" id="A0A1I5M5R2"/>
<dbReference type="InterPro" id="IPR002347">
    <property type="entry name" value="SDR_fam"/>
</dbReference>
<keyword evidence="3" id="KW-1185">Reference proteome</keyword>
<accession>A0A1I5M5R2</accession>
<evidence type="ECO:0000313" key="3">
    <source>
        <dbReference type="Proteomes" id="UP000183413"/>
    </source>
</evidence>
<dbReference type="EMBL" id="FOVH01000011">
    <property type="protein sequence ID" value="SFP04833.1"/>
    <property type="molecule type" value="Genomic_DNA"/>
</dbReference>
<gene>
    <name evidence="2" type="ORF">SAMN04489713_111170</name>
</gene>
<dbReference type="NCBIfam" id="NF005559">
    <property type="entry name" value="PRK07231.1"/>
    <property type="match status" value="1"/>
</dbReference>
<evidence type="ECO:0000313" key="2">
    <source>
        <dbReference type="EMBL" id="SFP04833.1"/>
    </source>
</evidence>
<keyword evidence="1" id="KW-0560">Oxidoreductase</keyword>
<dbReference type="PRINTS" id="PR00081">
    <property type="entry name" value="GDHRDH"/>
</dbReference>
<evidence type="ECO:0000256" key="1">
    <source>
        <dbReference type="ARBA" id="ARBA00023002"/>
    </source>
</evidence>
<dbReference type="PRINTS" id="PR00080">
    <property type="entry name" value="SDRFAMILY"/>
</dbReference>
<dbReference type="PANTHER" id="PTHR43975">
    <property type="entry name" value="ZGC:101858"/>
    <property type="match status" value="1"/>
</dbReference>
<reference evidence="2 3" key="1">
    <citation type="submission" date="2016-10" db="EMBL/GenBank/DDBJ databases">
        <authorList>
            <person name="de Groot N.N."/>
        </authorList>
    </citation>
    <scope>NUCLEOTIDE SEQUENCE [LARGE SCALE GENOMIC DNA]</scope>
    <source>
        <strain evidence="2 3">DSM 43067</strain>
    </source>
</reference>
<name>A0A1I5M5R2_9ACTN</name>
<dbReference type="CDD" id="cd05233">
    <property type="entry name" value="SDR_c"/>
    <property type="match status" value="1"/>
</dbReference>
<sequence length="249" mass="25358">MDSTPHLDGKVAIVTGATGGIGAVIARTLAAAGAAVTVVGRRAEAGEAVAKDLPRAMSLAADLTDHGTHHRIVDATMERFGRLDILVNNAATYANGPAIQGTEEAFDRIVALNYKAAFFLTQAALPGLIASGAGRVVNVSTIGTIKTYWGAAIYNSSKAALDNLTRTWALEHGSDGVRVNAVNPGIVVDGPMSAPAQAALDIERDVLPTIPANRLATAADVAAVVTFLAGPAADYLNGVIVPLDGGLTA</sequence>
<dbReference type="InterPro" id="IPR036291">
    <property type="entry name" value="NAD(P)-bd_dom_sf"/>
</dbReference>
<dbReference type="Pfam" id="PF13561">
    <property type="entry name" value="adh_short_C2"/>
    <property type="match status" value="1"/>
</dbReference>
<dbReference type="GO" id="GO:0016491">
    <property type="term" value="F:oxidoreductase activity"/>
    <property type="evidence" value="ECO:0007669"/>
    <property type="project" value="UniProtKB-KW"/>
</dbReference>
<dbReference type="PANTHER" id="PTHR43975:SF2">
    <property type="entry name" value="EG:BACR7A4.14 PROTEIN-RELATED"/>
    <property type="match status" value="1"/>
</dbReference>
<dbReference type="Proteomes" id="UP000183413">
    <property type="component" value="Unassembled WGS sequence"/>
</dbReference>